<dbReference type="SUPFAM" id="SSF159006">
    <property type="entry name" value="YopX-like"/>
    <property type="match status" value="1"/>
</dbReference>
<name>A0A081R6M7_STROR</name>
<dbReference type="EMBL" id="JPGB01000004">
    <property type="protein sequence ID" value="KEQ50850.1"/>
    <property type="molecule type" value="Genomic_DNA"/>
</dbReference>
<dbReference type="InterPro" id="IPR010024">
    <property type="entry name" value="CHP16711"/>
</dbReference>
<dbReference type="Proteomes" id="UP000028098">
    <property type="component" value="Unassembled WGS sequence"/>
</dbReference>
<proteinExistence type="predicted"/>
<reference evidence="2 3" key="1">
    <citation type="submission" date="2014-05" db="EMBL/GenBank/DDBJ databases">
        <authorList>
            <person name="Daugherty S.C."/>
            <person name="Tallon L.J."/>
            <person name="Sadzewicz L."/>
            <person name="Kilian M."/>
            <person name="Tettelin H."/>
        </authorList>
    </citation>
    <scope>NUCLEOTIDE SEQUENCE [LARGE SCALE GENOMIC DNA]</scope>
    <source>
        <strain evidence="2 3">SK143</strain>
    </source>
</reference>
<feature type="domain" description="YopX protein" evidence="1">
    <location>
        <begin position="4"/>
        <end position="131"/>
    </location>
</feature>
<dbReference type="NCBIfam" id="TIGR01671">
    <property type="entry name" value="phage_TIGR01671"/>
    <property type="match status" value="1"/>
</dbReference>
<gene>
    <name evidence="2" type="ORF">SK143_0911</name>
</gene>
<dbReference type="InterPro" id="IPR019096">
    <property type="entry name" value="YopX_protein"/>
</dbReference>
<sequence>MRPKFRAWDGAKKEMFKDTFAITESGQVVVVEQEFVTSPPDYVFVDHLVIMQSTGIKDKNGKEIFEGDIIITNAHACIVSFGGYTYFEDADTETTEVGFYLSYLNVSPATYSPFEKFFWEKCQVIGNIYKNELDLIMYEAWKFNKELEDET</sequence>
<dbReference type="InterPro" id="IPR023385">
    <property type="entry name" value="YopX-like_C"/>
</dbReference>
<evidence type="ECO:0000313" key="2">
    <source>
        <dbReference type="EMBL" id="KEQ50850.1"/>
    </source>
</evidence>
<organism evidence="2 3">
    <name type="scientific">Streptococcus oralis</name>
    <dbReference type="NCBI Taxonomy" id="1303"/>
    <lineage>
        <taxon>Bacteria</taxon>
        <taxon>Bacillati</taxon>
        <taxon>Bacillota</taxon>
        <taxon>Bacilli</taxon>
        <taxon>Lactobacillales</taxon>
        <taxon>Streptococcaceae</taxon>
        <taxon>Streptococcus</taxon>
    </lineage>
</organism>
<comment type="caution">
    <text evidence="2">The sequence shown here is derived from an EMBL/GenBank/DDBJ whole genome shotgun (WGS) entry which is preliminary data.</text>
</comment>
<evidence type="ECO:0000313" key="3">
    <source>
        <dbReference type="Proteomes" id="UP000028098"/>
    </source>
</evidence>
<accession>A0A081R6M7</accession>
<dbReference type="AlphaFoldDB" id="A0A081R6M7"/>
<protein>
    <submittedName>
        <fullName evidence="2">YopX family protein</fullName>
    </submittedName>
</protein>
<evidence type="ECO:0000259" key="1">
    <source>
        <dbReference type="Pfam" id="PF09643"/>
    </source>
</evidence>
<dbReference type="Pfam" id="PF09643">
    <property type="entry name" value="YopX"/>
    <property type="match status" value="1"/>
</dbReference>
<dbReference type="Gene3D" id="2.30.30.290">
    <property type="entry name" value="YopX-like domains"/>
    <property type="match status" value="1"/>
</dbReference>
<dbReference type="RefSeq" id="WP_050491210.1">
    <property type="nucleotide sequence ID" value="NZ_JPGB01000004.1"/>
</dbReference>